<dbReference type="AlphaFoldDB" id="A0AAN8PTR1"/>
<dbReference type="EMBL" id="JAWJWE010000006">
    <property type="protein sequence ID" value="KAK6633064.1"/>
    <property type="molecule type" value="Genomic_DNA"/>
</dbReference>
<evidence type="ECO:0000313" key="2">
    <source>
        <dbReference type="EMBL" id="KAK6633064.1"/>
    </source>
</evidence>
<evidence type="ECO:0000256" key="1">
    <source>
        <dbReference type="SAM" id="MobiDB-lite"/>
    </source>
</evidence>
<accession>A0AAN8PTR1</accession>
<reference evidence="2 3" key="1">
    <citation type="submission" date="2023-10" db="EMBL/GenBank/DDBJ databases">
        <title>Genomes of two closely related lineages of the louse Polyplax serrata with different host specificities.</title>
        <authorList>
            <person name="Martinu J."/>
            <person name="Tarabai H."/>
            <person name="Stefka J."/>
            <person name="Hypsa V."/>
        </authorList>
    </citation>
    <scope>NUCLEOTIDE SEQUENCE [LARGE SCALE GENOMIC DNA]</scope>
    <source>
        <strain evidence="2">HR10_N</strain>
    </source>
</reference>
<gene>
    <name evidence="2" type="ORF">RUM43_012807</name>
</gene>
<dbReference type="Proteomes" id="UP001372834">
    <property type="component" value="Unassembled WGS sequence"/>
</dbReference>
<organism evidence="2 3">
    <name type="scientific">Polyplax serrata</name>
    <name type="common">Common mouse louse</name>
    <dbReference type="NCBI Taxonomy" id="468196"/>
    <lineage>
        <taxon>Eukaryota</taxon>
        <taxon>Metazoa</taxon>
        <taxon>Ecdysozoa</taxon>
        <taxon>Arthropoda</taxon>
        <taxon>Hexapoda</taxon>
        <taxon>Insecta</taxon>
        <taxon>Pterygota</taxon>
        <taxon>Neoptera</taxon>
        <taxon>Paraneoptera</taxon>
        <taxon>Psocodea</taxon>
        <taxon>Troctomorpha</taxon>
        <taxon>Phthiraptera</taxon>
        <taxon>Anoplura</taxon>
        <taxon>Polyplacidae</taxon>
        <taxon>Polyplax</taxon>
    </lineage>
</organism>
<protein>
    <submittedName>
        <fullName evidence="2">Uncharacterized protein</fullName>
    </submittedName>
</protein>
<proteinExistence type="predicted"/>
<evidence type="ECO:0000313" key="3">
    <source>
        <dbReference type="Proteomes" id="UP001372834"/>
    </source>
</evidence>
<sequence>MQKFAIGRERTLPFCDRKLKINERPSSSAIGYYPHNIVQIMTGLTGVATATVANALWGWGASGTGRTWQQKRRSEGGKQAGRQAGRHLTKLEKMKRNEKFIYQSSRV</sequence>
<name>A0AAN8PTR1_POLSC</name>
<feature type="region of interest" description="Disordered" evidence="1">
    <location>
        <begin position="66"/>
        <end position="88"/>
    </location>
</feature>
<comment type="caution">
    <text evidence="2">The sequence shown here is derived from an EMBL/GenBank/DDBJ whole genome shotgun (WGS) entry which is preliminary data.</text>
</comment>